<gene>
    <name evidence="3" type="ORF">RMSM_03572</name>
</gene>
<protein>
    <submittedName>
        <fullName evidence="3">Putative secreted protein</fullName>
    </submittedName>
</protein>
<keyword evidence="1" id="KW-0732">Signal</keyword>
<comment type="caution">
    <text evidence="3">The sequence shown here is derived from an EMBL/GenBank/DDBJ whole genome shotgun (WGS) entry which is preliminary data.</text>
</comment>
<dbReference type="Pfam" id="PF13243">
    <property type="entry name" value="SQHop_cyclase_C"/>
    <property type="match status" value="1"/>
</dbReference>
<dbReference type="EMBL" id="ANOG01000515">
    <property type="protein sequence ID" value="EMI19482.1"/>
    <property type="molecule type" value="Genomic_DNA"/>
</dbReference>
<dbReference type="SUPFAM" id="SSF48239">
    <property type="entry name" value="Terpenoid cyclases/Protein prenyltransferases"/>
    <property type="match status" value="1"/>
</dbReference>
<evidence type="ECO:0000313" key="3">
    <source>
        <dbReference type="EMBL" id="EMI19482.1"/>
    </source>
</evidence>
<evidence type="ECO:0000313" key="4">
    <source>
        <dbReference type="Proteomes" id="UP000011991"/>
    </source>
</evidence>
<sequence>MSGASDWFQAVVLVATAIATSASVMAQEAAQVEPSPTRLQELDFSKPPVLPNVDAPHSEAIEQAIHRGIGFLVADQNPNGSWGSPTNTKDLNIYAPVPGAHHAFRTATTSLCLSALIECADEDDEAAQAAIEKGEAWLVEYLPRLRRADGTAIYNVWGHLYSIEALVHLHNRHADDSEKIAQIRSLIQQQYDMLRRFESVDGGWGYYDFRYQAKRPTSSSISFVGGAALVAMHQAKSIGIDPPQDVVDRAVAAIERQQKPDFTYLYGEY</sequence>
<reference evidence="3 4" key="1">
    <citation type="journal article" date="2013" name="Mar. Genomics">
        <title>Expression of sulfatases in Rhodopirellula baltica and the diversity of sulfatases in the genus Rhodopirellula.</title>
        <authorList>
            <person name="Wegner C.E."/>
            <person name="Richter-Heitmann T."/>
            <person name="Klindworth A."/>
            <person name="Klockow C."/>
            <person name="Richter M."/>
            <person name="Achstetter T."/>
            <person name="Glockner F.O."/>
            <person name="Harder J."/>
        </authorList>
    </citation>
    <scope>NUCLEOTIDE SEQUENCE [LARGE SCALE GENOMIC DNA]</scope>
    <source>
        <strain evidence="3 4">SM1</strain>
    </source>
</reference>
<dbReference type="InterPro" id="IPR032696">
    <property type="entry name" value="SQ_cyclase_C"/>
</dbReference>
<name>M5RVQ9_9BACT</name>
<dbReference type="Gene3D" id="1.50.10.20">
    <property type="match status" value="2"/>
</dbReference>
<evidence type="ECO:0000259" key="2">
    <source>
        <dbReference type="Pfam" id="PF13243"/>
    </source>
</evidence>
<proteinExistence type="predicted"/>
<dbReference type="AlphaFoldDB" id="M5RVQ9"/>
<evidence type="ECO:0000256" key="1">
    <source>
        <dbReference type="SAM" id="SignalP"/>
    </source>
</evidence>
<feature type="non-terminal residue" evidence="3">
    <location>
        <position position="269"/>
    </location>
</feature>
<feature type="domain" description="Squalene cyclase C-terminal" evidence="2">
    <location>
        <begin position="51"/>
        <end position="263"/>
    </location>
</feature>
<dbReference type="InterPro" id="IPR008930">
    <property type="entry name" value="Terpenoid_cyclase/PrenylTrfase"/>
</dbReference>
<keyword evidence="4" id="KW-1185">Reference proteome</keyword>
<accession>M5RVQ9</accession>
<organism evidence="3 4">
    <name type="scientific">Rhodopirellula maiorica SM1</name>
    <dbReference type="NCBI Taxonomy" id="1265738"/>
    <lineage>
        <taxon>Bacteria</taxon>
        <taxon>Pseudomonadati</taxon>
        <taxon>Planctomycetota</taxon>
        <taxon>Planctomycetia</taxon>
        <taxon>Pirellulales</taxon>
        <taxon>Pirellulaceae</taxon>
        <taxon>Novipirellula</taxon>
    </lineage>
</organism>
<feature type="chain" id="PRO_5004071050" evidence="1">
    <location>
        <begin position="27"/>
        <end position="269"/>
    </location>
</feature>
<feature type="signal peptide" evidence="1">
    <location>
        <begin position="1"/>
        <end position="26"/>
    </location>
</feature>
<dbReference type="Proteomes" id="UP000011991">
    <property type="component" value="Unassembled WGS sequence"/>
</dbReference>